<dbReference type="Proteomes" id="UP001497444">
    <property type="component" value="Chromosome 11"/>
</dbReference>
<dbReference type="InterPro" id="IPR052712">
    <property type="entry name" value="Acid_resist_chaperone_HdeD"/>
</dbReference>
<organism evidence="3 4">
    <name type="scientific">Sphagnum jensenii</name>
    <dbReference type="NCBI Taxonomy" id="128206"/>
    <lineage>
        <taxon>Eukaryota</taxon>
        <taxon>Viridiplantae</taxon>
        <taxon>Streptophyta</taxon>
        <taxon>Embryophyta</taxon>
        <taxon>Bryophyta</taxon>
        <taxon>Sphagnophytina</taxon>
        <taxon>Sphagnopsida</taxon>
        <taxon>Sphagnales</taxon>
        <taxon>Sphagnaceae</taxon>
        <taxon>Sphagnum</taxon>
    </lineage>
</organism>
<evidence type="ECO:0000256" key="2">
    <source>
        <dbReference type="SAM" id="Phobius"/>
    </source>
</evidence>
<keyword evidence="2" id="KW-0812">Transmembrane</keyword>
<feature type="transmembrane region" description="Helical" evidence="2">
    <location>
        <begin position="92"/>
        <end position="112"/>
    </location>
</feature>
<feature type="transmembrane region" description="Helical" evidence="2">
    <location>
        <begin position="143"/>
        <end position="161"/>
    </location>
</feature>
<evidence type="ECO:0000313" key="4">
    <source>
        <dbReference type="Proteomes" id="UP001497444"/>
    </source>
</evidence>
<reference evidence="3" key="1">
    <citation type="submission" date="2024-02" db="EMBL/GenBank/DDBJ databases">
        <authorList>
            <consortium name="ELIXIR-Norway"/>
            <consortium name="Elixir Norway"/>
        </authorList>
    </citation>
    <scope>NUCLEOTIDE SEQUENCE</scope>
</reference>
<keyword evidence="4" id="KW-1185">Reference proteome</keyword>
<keyword evidence="2" id="KW-1133">Transmembrane helix</keyword>
<dbReference type="EMBL" id="OZ020106">
    <property type="protein sequence ID" value="CAK9258795.1"/>
    <property type="molecule type" value="Genomic_DNA"/>
</dbReference>
<feature type="transmembrane region" description="Helical" evidence="2">
    <location>
        <begin position="230"/>
        <end position="253"/>
    </location>
</feature>
<keyword evidence="2" id="KW-0472">Membrane</keyword>
<feature type="compositionally biased region" description="Polar residues" evidence="1">
    <location>
        <begin position="38"/>
        <end position="48"/>
    </location>
</feature>
<protein>
    <submittedName>
        <fullName evidence="3">Uncharacterized protein</fullName>
    </submittedName>
</protein>
<dbReference type="PANTHER" id="PTHR34989:SF1">
    <property type="entry name" value="PROTEIN HDED"/>
    <property type="match status" value="1"/>
</dbReference>
<evidence type="ECO:0000256" key="1">
    <source>
        <dbReference type="SAM" id="MobiDB-lite"/>
    </source>
</evidence>
<dbReference type="Pfam" id="PF03729">
    <property type="entry name" value="DUF308"/>
    <property type="match status" value="1"/>
</dbReference>
<feature type="transmembrane region" description="Helical" evidence="2">
    <location>
        <begin position="200"/>
        <end position="224"/>
    </location>
</feature>
<dbReference type="PANTHER" id="PTHR34989">
    <property type="entry name" value="PROTEIN HDED"/>
    <property type="match status" value="1"/>
</dbReference>
<feature type="region of interest" description="Disordered" evidence="1">
    <location>
        <begin position="1"/>
        <end position="55"/>
    </location>
</feature>
<name>A0ABP0W0E7_9BRYO</name>
<feature type="compositionally biased region" description="Basic and acidic residues" evidence="1">
    <location>
        <begin position="1"/>
        <end position="18"/>
    </location>
</feature>
<evidence type="ECO:0000313" key="3">
    <source>
        <dbReference type="EMBL" id="CAK9258795.1"/>
    </source>
</evidence>
<accession>A0ABP0W0E7</accession>
<feature type="transmembrane region" description="Helical" evidence="2">
    <location>
        <begin position="167"/>
        <end position="188"/>
    </location>
</feature>
<proteinExistence type="predicted"/>
<sequence>MADDHQDSTYYSEYEKENSSSGNDNNNNSIQQQQQQQPPWTTKTNSDPQHGHLDPDQEIRQRTYYINIPIRPLTAQVADEHLERLSLYYSSYGVLFVLVGVVAILVPLFFGFPIDQLLAWLLVLGGAVTLLNFFLICGAPGTLSFLLLGALHLGVGLWLLLQPVPDPTTLLFVIAGWFLAHGILKFVMTCQLRHVTTWPAVMISGLTSIILAFVMLTLSSWLFTESRLKVIGFFFGADLCLTGVAMVLIAFMARLGHRAKETHQPLLAESARVAASV</sequence>
<feature type="transmembrane region" description="Helical" evidence="2">
    <location>
        <begin position="118"/>
        <end position="136"/>
    </location>
</feature>
<dbReference type="InterPro" id="IPR005325">
    <property type="entry name" value="DUF308_memb"/>
</dbReference>
<gene>
    <name evidence="3" type="ORF">CSSPJE1EN1_LOCUS4273</name>
</gene>
<feature type="compositionally biased region" description="Low complexity" evidence="1">
    <location>
        <begin position="19"/>
        <end position="37"/>
    </location>
</feature>